<proteinExistence type="predicted"/>
<dbReference type="RefSeq" id="WP_184325305.1">
    <property type="nucleotide sequence ID" value="NZ_JACHLZ010000001.1"/>
</dbReference>
<protein>
    <submittedName>
        <fullName evidence="2">Transposase InsO family protein</fullName>
    </submittedName>
</protein>
<accession>A0A841AE88</accession>
<dbReference type="GO" id="GO:0015074">
    <property type="term" value="P:DNA integration"/>
    <property type="evidence" value="ECO:0007669"/>
    <property type="project" value="InterPro"/>
</dbReference>
<comment type="caution">
    <text evidence="2">The sequence shown here is derived from an EMBL/GenBank/DDBJ whole genome shotgun (WGS) entry which is preliminary data.</text>
</comment>
<dbReference type="AlphaFoldDB" id="A0A841AE88"/>
<dbReference type="InterPro" id="IPR036397">
    <property type="entry name" value="RNaseH_sf"/>
</dbReference>
<dbReference type="GO" id="GO:0003676">
    <property type="term" value="F:nucleic acid binding"/>
    <property type="evidence" value="ECO:0007669"/>
    <property type="project" value="InterPro"/>
</dbReference>
<sequence>MNELAADRIPVAVSLRVLKLSRQPYYRWRKQQVTESELVEAYRANALFDAHRDDPEFGYRFLAGEAEAAGQRMCERTAWRICRDNQWWSVFGKKRGKNGKRPGPPVHDDLVQRDFSADDLNELWLTDITEHWTDEGKLYLCAIKDVFSGRIVGDSISDRMKARLAVNALDNAVSRRRDAGGCIVHSDRGSQGGFNWSSQHLDFGGVFEHGHGRLEQEDERRAGGASSSVAC</sequence>
<reference evidence="2 3" key="1">
    <citation type="submission" date="2020-08" db="EMBL/GenBank/DDBJ databases">
        <title>Sequencing the genomes of 1000 actinobacteria strains.</title>
        <authorList>
            <person name="Klenk H.-P."/>
        </authorList>
    </citation>
    <scope>NUCLEOTIDE SEQUENCE [LARGE SCALE GENOMIC DNA]</scope>
    <source>
        <strain evidence="2 3">DSM 28796</strain>
    </source>
</reference>
<dbReference type="EMBL" id="JACHLZ010000001">
    <property type="protein sequence ID" value="MBB5831911.1"/>
    <property type="molecule type" value="Genomic_DNA"/>
</dbReference>
<dbReference type="PANTHER" id="PTHR46889:SF4">
    <property type="entry name" value="TRANSPOSASE INSO FOR INSERTION SEQUENCE ELEMENT IS911B-RELATED"/>
    <property type="match status" value="1"/>
</dbReference>
<dbReference type="PROSITE" id="PS50994">
    <property type="entry name" value="INTEGRASE"/>
    <property type="match status" value="1"/>
</dbReference>
<dbReference type="Proteomes" id="UP000588158">
    <property type="component" value="Unassembled WGS sequence"/>
</dbReference>
<dbReference type="Gene3D" id="3.30.420.10">
    <property type="entry name" value="Ribonuclease H-like superfamily/Ribonuclease H"/>
    <property type="match status" value="1"/>
</dbReference>
<dbReference type="InterPro" id="IPR001584">
    <property type="entry name" value="Integrase_cat-core"/>
</dbReference>
<dbReference type="SUPFAM" id="SSF53098">
    <property type="entry name" value="Ribonuclease H-like"/>
    <property type="match status" value="1"/>
</dbReference>
<dbReference type="InterPro" id="IPR050900">
    <property type="entry name" value="Transposase_IS3/IS150/IS904"/>
</dbReference>
<feature type="domain" description="Integrase catalytic" evidence="1">
    <location>
        <begin position="101"/>
        <end position="231"/>
    </location>
</feature>
<evidence type="ECO:0000259" key="1">
    <source>
        <dbReference type="PROSITE" id="PS50994"/>
    </source>
</evidence>
<organism evidence="2 3">
    <name type="scientific">Brachybacterium aquaticum</name>
    <dbReference type="NCBI Taxonomy" id="1432564"/>
    <lineage>
        <taxon>Bacteria</taxon>
        <taxon>Bacillati</taxon>
        <taxon>Actinomycetota</taxon>
        <taxon>Actinomycetes</taxon>
        <taxon>Micrococcales</taxon>
        <taxon>Dermabacteraceae</taxon>
        <taxon>Brachybacterium</taxon>
    </lineage>
</organism>
<gene>
    <name evidence="2" type="ORF">HNR70_001724</name>
</gene>
<dbReference type="PANTHER" id="PTHR46889">
    <property type="entry name" value="TRANSPOSASE INSF FOR INSERTION SEQUENCE IS3B-RELATED"/>
    <property type="match status" value="1"/>
</dbReference>
<evidence type="ECO:0000313" key="3">
    <source>
        <dbReference type="Proteomes" id="UP000588158"/>
    </source>
</evidence>
<dbReference type="InterPro" id="IPR012337">
    <property type="entry name" value="RNaseH-like_sf"/>
</dbReference>
<evidence type="ECO:0000313" key="2">
    <source>
        <dbReference type="EMBL" id="MBB5831911.1"/>
    </source>
</evidence>
<dbReference type="Pfam" id="PF00665">
    <property type="entry name" value="rve"/>
    <property type="match status" value="1"/>
</dbReference>
<keyword evidence="3" id="KW-1185">Reference proteome</keyword>
<name>A0A841AE88_9MICO</name>